<keyword evidence="1" id="KW-0472">Membrane</keyword>
<organism evidence="3">
    <name type="scientific">freshwater metagenome</name>
    <dbReference type="NCBI Taxonomy" id="449393"/>
    <lineage>
        <taxon>unclassified sequences</taxon>
        <taxon>metagenomes</taxon>
        <taxon>ecological metagenomes</taxon>
    </lineage>
</organism>
<dbReference type="AlphaFoldDB" id="A0A6J7TN73"/>
<dbReference type="InterPro" id="IPR025443">
    <property type="entry name" value="DUF4307"/>
</dbReference>
<protein>
    <submittedName>
        <fullName evidence="3">Unannotated protein</fullName>
    </submittedName>
</protein>
<evidence type="ECO:0000256" key="1">
    <source>
        <dbReference type="SAM" id="Phobius"/>
    </source>
</evidence>
<keyword evidence="1" id="KW-1133">Transmembrane helix</keyword>
<name>A0A6J7TN73_9ZZZZ</name>
<dbReference type="EMBL" id="CAFBQO010000031">
    <property type="protein sequence ID" value="CAB5054971.1"/>
    <property type="molecule type" value="Genomic_DNA"/>
</dbReference>
<evidence type="ECO:0000313" key="3">
    <source>
        <dbReference type="EMBL" id="CAB5054971.1"/>
    </source>
</evidence>
<proteinExistence type="predicted"/>
<sequence length="131" mass="14562">MSASKSQFDFNDRYGVKPARAWIKYAAVFAIVGGGWLLWAGLHHSNPEIRTELISFITQDPRNPEIRYSLQRKSGSDVVICTLTARDFEKNVVGQIEETIPAGDTYLELTTAIPTRADAVNAGIERCHVLP</sequence>
<gene>
    <name evidence="2" type="ORF">UFOPK2978_00669</name>
    <name evidence="3" type="ORF">UFOPK4307_00352</name>
</gene>
<dbReference type="EMBL" id="CAFAAF010000100">
    <property type="protein sequence ID" value="CAB4792123.1"/>
    <property type="molecule type" value="Genomic_DNA"/>
</dbReference>
<accession>A0A6J7TN73</accession>
<feature type="transmembrane region" description="Helical" evidence="1">
    <location>
        <begin position="21"/>
        <end position="42"/>
    </location>
</feature>
<evidence type="ECO:0000313" key="2">
    <source>
        <dbReference type="EMBL" id="CAB4792123.1"/>
    </source>
</evidence>
<dbReference type="Pfam" id="PF14155">
    <property type="entry name" value="DUF4307"/>
    <property type="match status" value="1"/>
</dbReference>
<reference evidence="3" key="1">
    <citation type="submission" date="2020-05" db="EMBL/GenBank/DDBJ databases">
        <authorList>
            <person name="Chiriac C."/>
            <person name="Salcher M."/>
            <person name="Ghai R."/>
            <person name="Kavagutti S V."/>
        </authorList>
    </citation>
    <scope>NUCLEOTIDE SEQUENCE</scope>
</reference>
<keyword evidence="1" id="KW-0812">Transmembrane</keyword>